<reference evidence="2 3" key="1">
    <citation type="journal article" date="2014" name="Agronomy (Basel)">
        <title>A Draft Genome Sequence for Ensete ventricosum, the Drought-Tolerant Tree Against Hunger.</title>
        <authorList>
            <person name="Harrison J."/>
            <person name="Moore K.A."/>
            <person name="Paszkiewicz K."/>
            <person name="Jones T."/>
            <person name="Grant M."/>
            <person name="Ambacheew D."/>
            <person name="Muzemil S."/>
            <person name="Studholme D.J."/>
        </authorList>
    </citation>
    <scope>NUCLEOTIDE SEQUENCE [LARGE SCALE GENOMIC DNA]</scope>
</reference>
<sequence>MGGHEGLNILPQKRWNVYNYENREKVRRNEEAAAREEQLQREQSRRERLRRARGLHHQQPPAFDDDSRHLNLFDGLSDFSSLDGAQDERIPRDGKRFRKEAEDGGSKSSKKRRRAEDEKYELGYGLVGKGVKALVVPLTTVGHVGGC</sequence>
<gene>
    <name evidence="2" type="ORF">B296_00014474</name>
</gene>
<feature type="compositionally biased region" description="Basic residues" evidence="1">
    <location>
        <begin position="47"/>
        <end position="56"/>
    </location>
</feature>
<dbReference type="Proteomes" id="UP000287651">
    <property type="component" value="Unassembled WGS sequence"/>
</dbReference>
<protein>
    <recommendedName>
        <fullName evidence="4">CBF1-interacting co-repressor CIR N-terminal domain-containing protein</fullName>
    </recommendedName>
</protein>
<comment type="caution">
    <text evidence="2">The sequence shown here is derived from an EMBL/GenBank/DDBJ whole genome shotgun (WGS) entry which is preliminary data.</text>
</comment>
<feature type="compositionally biased region" description="Basic and acidic residues" evidence="1">
    <location>
        <begin position="86"/>
        <end position="105"/>
    </location>
</feature>
<dbReference type="PANTHER" id="PTHR31861:SF15">
    <property type="entry name" value="DUF577 DOMAIN-CONTAINING PROTEIN"/>
    <property type="match status" value="1"/>
</dbReference>
<dbReference type="EMBL" id="AMZH03003882">
    <property type="protein sequence ID" value="RRT70860.1"/>
    <property type="molecule type" value="Genomic_DNA"/>
</dbReference>
<organism evidence="2 3">
    <name type="scientific">Ensete ventricosum</name>
    <name type="common">Abyssinian banana</name>
    <name type="synonym">Musa ensete</name>
    <dbReference type="NCBI Taxonomy" id="4639"/>
    <lineage>
        <taxon>Eukaryota</taxon>
        <taxon>Viridiplantae</taxon>
        <taxon>Streptophyta</taxon>
        <taxon>Embryophyta</taxon>
        <taxon>Tracheophyta</taxon>
        <taxon>Spermatophyta</taxon>
        <taxon>Magnoliopsida</taxon>
        <taxon>Liliopsida</taxon>
        <taxon>Zingiberales</taxon>
        <taxon>Musaceae</taxon>
        <taxon>Ensete</taxon>
    </lineage>
</organism>
<name>A0A427A3N0_ENSVE</name>
<evidence type="ECO:0008006" key="4">
    <source>
        <dbReference type="Google" id="ProtNLM"/>
    </source>
</evidence>
<feature type="region of interest" description="Disordered" evidence="1">
    <location>
        <begin position="26"/>
        <end position="119"/>
    </location>
</feature>
<proteinExistence type="predicted"/>
<evidence type="ECO:0000313" key="3">
    <source>
        <dbReference type="Proteomes" id="UP000287651"/>
    </source>
</evidence>
<feature type="compositionally biased region" description="Basic and acidic residues" evidence="1">
    <location>
        <begin position="26"/>
        <end position="46"/>
    </location>
</feature>
<dbReference type="AlphaFoldDB" id="A0A427A3N0"/>
<accession>A0A427A3N0</accession>
<dbReference type="PANTHER" id="PTHR31861">
    <property type="entry name" value="OS10G0507500 PROTEIN"/>
    <property type="match status" value="1"/>
</dbReference>
<evidence type="ECO:0000313" key="2">
    <source>
        <dbReference type="EMBL" id="RRT70860.1"/>
    </source>
</evidence>
<evidence type="ECO:0000256" key="1">
    <source>
        <dbReference type="SAM" id="MobiDB-lite"/>
    </source>
</evidence>